<dbReference type="Proteomes" id="UP000276133">
    <property type="component" value="Unassembled WGS sequence"/>
</dbReference>
<feature type="compositionally biased region" description="Polar residues" evidence="1">
    <location>
        <begin position="277"/>
        <end position="286"/>
    </location>
</feature>
<dbReference type="SMART" id="SM00494">
    <property type="entry name" value="ChtBD2"/>
    <property type="match status" value="1"/>
</dbReference>
<dbReference type="Gene3D" id="2.170.140.10">
    <property type="entry name" value="Chitin binding domain"/>
    <property type="match status" value="1"/>
</dbReference>
<feature type="compositionally biased region" description="Low complexity" evidence="1">
    <location>
        <begin position="297"/>
        <end position="306"/>
    </location>
</feature>
<reference evidence="4 5" key="1">
    <citation type="journal article" date="2018" name="Sci. Rep.">
        <title>Genomic signatures of local adaptation to the degree of environmental predictability in rotifers.</title>
        <authorList>
            <person name="Franch-Gras L."/>
            <person name="Hahn C."/>
            <person name="Garcia-Roger E.M."/>
            <person name="Carmona M.J."/>
            <person name="Serra M."/>
            <person name="Gomez A."/>
        </authorList>
    </citation>
    <scope>NUCLEOTIDE SEQUENCE [LARGE SCALE GENOMIC DNA]</scope>
    <source>
        <strain evidence="4">HYR1</strain>
    </source>
</reference>
<organism evidence="4 5">
    <name type="scientific">Brachionus plicatilis</name>
    <name type="common">Marine rotifer</name>
    <name type="synonym">Brachionus muelleri</name>
    <dbReference type="NCBI Taxonomy" id="10195"/>
    <lineage>
        <taxon>Eukaryota</taxon>
        <taxon>Metazoa</taxon>
        <taxon>Spiralia</taxon>
        <taxon>Gnathifera</taxon>
        <taxon>Rotifera</taxon>
        <taxon>Eurotatoria</taxon>
        <taxon>Monogononta</taxon>
        <taxon>Pseudotrocha</taxon>
        <taxon>Ploima</taxon>
        <taxon>Brachionidae</taxon>
        <taxon>Brachionus</taxon>
    </lineage>
</organism>
<comment type="caution">
    <text evidence="4">The sequence shown here is derived from an EMBL/GenBank/DDBJ whole genome shotgun (WGS) entry which is preliminary data.</text>
</comment>
<evidence type="ECO:0000256" key="2">
    <source>
        <dbReference type="SAM" id="SignalP"/>
    </source>
</evidence>
<keyword evidence="5" id="KW-1185">Reference proteome</keyword>
<dbReference type="InterPro" id="IPR036508">
    <property type="entry name" value="Chitin-bd_dom_sf"/>
</dbReference>
<proteinExistence type="predicted"/>
<evidence type="ECO:0000259" key="3">
    <source>
        <dbReference type="PROSITE" id="PS50940"/>
    </source>
</evidence>
<dbReference type="GO" id="GO:0005576">
    <property type="term" value="C:extracellular region"/>
    <property type="evidence" value="ECO:0007669"/>
    <property type="project" value="InterPro"/>
</dbReference>
<dbReference type="OrthoDB" id="6020543at2759"/>
<evidence type="ECO:0000256" key="1">
    <source>
        <dbReference type="SAM" id="MobiDB-lite"/>
    </source>
</evidence>
<dbReference type="SUPFAM" id="SSF57625">
    <property type="entry name" value="Invertebrate chitin-binding proteins"/>
    <property type="match status" value="1"/>
</dbReference>
<accession>A0A3M7R012</accession>
<dbReference type="AlphaFoldDB" id="A0A3M7R012"/>
<evidence type="ECO:0000313" key="5">
    <source>
        <dbReference type="Proteomes" id="UP000276133"/>
    </source>
</evidence>
<sequence length="401" mass="43988">MIARFFFLSILLAYCKSAPAGNPCVDGTGGISADPNDKSKFLKCHLDVAFSQSCPPGLVFNSDANICDWPSIAGVADTRVPATAATVPNSQAEFSNLNFGSQTVHTTTFEPITTTTQFTFSTTDHSLEFSNLNFGSATIQASTSFSPITFASATESSNQFLTSASTTSNLIFETTSVEQKETTASFVEFNGINGMASNVVQQTSRSNRPKETVVNNFIFEEIDKNNRLKNKDENDFVQATQISNIALIPTVALPKKTKDDKKVKISVSDLSSLFQKQTKTQPSVAQKESIEPEQKLTTTTNAKASTTQSTDYDYDYEEVTTTLRPRIRTQHTTITTSTQVTSTTTSRETTIVNNMIFEKILRNPTDQNEQTVTNNPDMLLSRNSFLSTNHAEFDASTQNKC</sequence>
<gene>
    <name evidence="4" type="ORF">BpHYR1_013595</name>
</gene>
<evidence type="ECO:0000313" key="4">
    <source>
        <dbReference type="EMBL" id="RNA16927.1"/>
    </source>
</evidence>
<feature type="signal peptide" evidence="2">
    <location>
        <begin position="1"/>
        <end position="17"/>
    </location>
</feature>
<dbReference type="GO" id="GO:0008061">
    <property type="term" value="F:chitin binding"/>
    <property type="evidence" value="ECO:0007669"/>
    <property type="project" value="InterPro"/>
</dbReference>
<dbReference type="PROSITE" id="PS50940">
    <property type="entry name" value="CHIT_BIND_II"/>
    <property type="match status" value="1"/>
</dbReference>
<feature type="region of interest" description="Disordered" evidence="1">
    <location>
        <begin position="277"/>
        <end position="306"/>
    </location>
</feature>
<feature type="chain" id="PRO_5018114729" description="Chitin-binding type-2 domain-containing protein" evidence="2">
    <location>
        <begin position="18"/>
        <end position="401"/>
    </location>
</feature>
<dbReference type="InterPro" id="IPR002557">
    <property type="entry name" value="Chitin-bd_dom"/>
</dbReference>
<dbReference type="Pfam" id="PF01607">
    <property type="entry name" value="CBM_14"/>
    <property type="match status" value="1"/>
</dbReference>
<dbReference type="EMBL" id="REGN01004587">
    <property type="protein sequence ID" value="RNA16927.1"/>
    <property type="molecule type" value="Genomic_DNA"/>
</dbReference>
<protein>
    <recommendedName>
        <fullName evidence="3">Chitin-binding type-2 domain-containing protein</fullName>
    </recommendedName>
</protein>
<name>A0A3M7R012_BRAPC</name>
<keyword evidence="2" id="KW-0732">Signal</keyword>
<feature type="domain" description="Chitin-binding type-2" evidence="3">
    <location>
        <begin position="21"/>
        <end position="77"/>
    </location>
</feature>